<accession>A0A8K0W3P4</accession>
<comment type="caution">
    <text evidence="2">The sequence shown here is derived from an EMBL/GenBank/DDBJ whole genome shotgun (WGS) entry which is preliminary data.</text>
</comment>
<feature type="domain" description="Heterokaryon incompatibility" evidence="1">
    <location>
        <begin position="11"/>
        <end position="141"/>
    </location>
</feature>
<evidence type="ECO:0000259" key="1">
    <source>
        <dbReference type="Pfam" id="PF06985"/>
    </source>
</evidence>
<reference evidence="2" key="1">
    <citation type="journal article" date="2021" name="Nat. Commun.">
        <title>Genetic determinants of endophytism in the Arabidopsis root mycobiome.</title>
        <authorList>
            <person name="Mesny F."/>
            <person name="Miyauchi S."/>
            <person name="Thiergart T."/>
            <person name="Pickel B."/>
            <person name="Atanasova L."/>
            <person name="Karlsson M."/>
            <person name="Huettel B."/>
            <person name="Barry K.W."/>
            <person name="Haridas S."/>
            <person name="Chen C."/>
            <person name="Bauer D."/>
            <person name="Andreopoulos W."/>
            <person name="Pangilinan J."/>
            <person name="LaButti K."/>
            <person name="Riley R."/>
            <person name="Lipzen A."/>
            <person name="Clum A."/>
            <person name="Drula E."/>
            <person name="Henrissat B."/>
            <person name="Kohler A."/>
            <person name="Grigoriev I.V."/>
            <person name="Martin F.M."/>
            <person name="Hacquard S."/>
        </authorList>
    </citation>
    <scope>NUCLEOTIDE SEQUENCE</scope>
    <source>
        <strain evidence="2">MPI-SDFR-AT-0120</strain>
    </source>
</reference>
<dbReference type="PANTHER" id="PTHR33112">
    <property type="entry name" value="DOMAIN PROTEIN, PUTATIVE-RELATED"/>
    <property type="match status" value="1"/>
</dbReference>
<sequence>MYHCTPEDCSYVALSYVWGRPCPTLAASSNSLRDAPQTILDSMKITRELGFRYLWVDRYCIDQAHAIDKRHQIQQMGAIYSAAQLTVIASAGEDPSCGLSGVSTDRVTFREVTIGDFTVRFIPEPVTHEICLSTWASRAWVSMFSSIFSARSRRKAS</sequence>
<evidence type="ECO:0000313" key="3">
    <source>
        <dbReference type="Proteomes" id="UP000813461"/>
    </source>
</evidence>
<proteinExistence type="predicted"/>
<dbReference type="InterPro" id="IPR010730">
    <property type="entry name" value="HET"/>
</dbReference>
<organism evidence="2 3">
    <name type="scientific">Paraphoma chrysanthemicola</name>
    <dbReference type="NCBI Taxonomy" id="798071"/>
    <lineage>
        <taxon>Eukaryota</taxon>
        <taxon>Fungi</taxon>
        <taxon>Dikarya</taxon>
        <taxon>Ascomycota</taxon>
        <taxon>Pezizomycotina</taxon>
        <taxon>Dothideomycetes</taxon>
        <taxon>Pleosporomycetidae</taxon>
        <taxon>Pleosporales</taxon>
        <taxon>Pleosporineae</taxon>
        <taxon>Phaeosphaeriaceae</taxon>
        <taxon>Paraphoma</taxon>
    </lineage>
</organism>
<evidence type="ECO:0000313" key="2">
    <source>
        <dbReference type="EMBL" id="KAH7093544.1"/>
    </source>
</evidence>
<dbReference type="Pfam" id="PF06985">
    <property type="entry name" value="HET"/>
    <property type="match status" value="1"/>
</dbReference>
<gene>
    <name evidence="2" type="ORF">FB567DRAFT_175935</name>
</gene>
<dbReference type="EMBL" id="JAGMVJ010000002">
    <property type="protein sequence ID" value="KAH7093544.1"/>
    <property type="molecule type" value="Genomic_DNA"/>
</dbReference>
<dbReference type="PANTHER" id="PTHR33112:SF1">
    <property type="entry name" value="HETEROKARYON INCOMPATIBILITY DOMAIN-CONTAINING PROTEIN"/>
    <property type="match status" value="1"/>
</dbReference>
<keyword evidence="3" id="KW-1185">Reference proteome</keyword>
<dbReference type="AlphaFoldDB" id="A0A8K0W3P4"/>
<protein>
    <submittedName>
        <fullName evidence="2">Heterokaryon incompatibility</fullName>
    </submittedName>
</protein>
<dbReference type="OrthoDB" id="5428863at2759"/>
<dbReference type="Proteomes" id="UP000813461">
    <property type="component" value="Unassembled WGS sequence"/>
</dbReference>
<name>A0A8K0W3P4_9PLEO</name>